<evidence type="ECO:0000256" key="2">
    <source>
        <dbReference type="SAM" id="SignalP"/>
    </source>
</evidence>
<organism evidence="4 5">
    <name type="scientific">Antrihabitans cavernicola</name>
    <dbReference type="NCBI Taxonomy" id="2495913"/>
    <lineage>
        <taxon>Bacteria</taxon>
        <taxon>Bacillati</taxon>
        <taxon>Actinomycetota</taxon>
        <taxon>Actinomycetes</taxon>
        <taxon>Mycobacteriales</taxon>
        <taxon>Nocardiaceae</taxon>
        <taxon>Antrihabitans</taxon>
    </lineage>
</organism>
<keyword evidence="1" id="KW-1133">Transmembrane helix</keyword>
<feature type="signal peptide" evidence="2">
    <location>
        <begin position="1"/>
        <end position="26"/>
    </location>
</feature>
<protein>
    <submittedName>
        <fullName evidence="4">Molybdopterin-dependent oxidoreductase</fullName>
    </submittedName>
</protein>
<dbReference type="InterPro" id="IPR014756">
    <property type="entry name" value="Ig_E-set"/>
</dbReference>
<evidence type="ECO:0000313" key="4">
    <source>
        <dbReference type="EMBL" id="KAA0022522.1"/>
    </source>
</evidence>
<accession>A0A5A7SBJ2</accession>
<feature type="chain" id="PRO_5022680175" evidence="2">
    <location>
        <begin position="27"/>
        <end position="505"/>
    </location>
</feature>
<evidence type="ECO:0000259" key="3">
    <source>
        <dbReference type="Pfam" id="PF00174"/>
    </source>
</evidence>
<dbReference type="RefSeq" id="WP_149430578.1">
    <property type="nucleotide sequence ID" value="NZ_VLNY01000005.1"/>
</dbReference>
<gene>
    <name evidence="4" type="ORF">FOY51_12525</name>
</gene>
<dbReference type="GO" id="GO:0043546">
    <property type="term" value="F:molybdopterin cofactor binding"/>
    <property type="evidence" value="ECO:0007669"/>
    <property type="project" value="TreeGrafter"/>
</dbReference>
<feature type="transmembrane region" description="Helical" evidence="1">
    <location>
        <begin position="156"/>
        <end position="178"/>
    </location>
</feature>
<dbReference type="GO" id="GO:0006790">
    <property type="term" value="P:sulfur compound metabolic process"/>
    <property type="evidence" value="ECO:0007669"/>
    <property type="project" value="TreeGrafter"/>
</dbReference>
<feature type="transmembrane region" description="Helical" evidence="1">
    <location>
        <begin position="66"/>
        <end position="85"/>
    </location>
</feature>
<dbReference type="OrthoDB" id="9795587at2"/>
<dbReference type="PANTHER" id="PTHR19372:SF7">
    <property type="entry name" value="SULFITE OXIDASE, MITOCHONDRIAL"/>
    <property type="match status" value="1"/>
</dbReference>
<dbReference type="SUPFAM" id="SSF81296">
    <property type="entry name" value="E set domains"/>
    <property type="match status" value="1"/>
</dbReference>
<sequence>MPRRPLRALAGIVSACATLGVAELVAAPIGANSSPMLALGSVIVNNTPDGFREQIIKAFGTNDKTVLFVVMAAVAIAVAAIAGIVERTNRPRGSALFGVFALLAAAAAVTRAGATWAYAIPIVLGVIVGIVVLRWLTRALESEASIANDQGARREFLGMVVGAGVLAVVTTGIGRFFASRAHNVDANRAVQVLPTPTSPAPPIPPEADLKVPGAVSYITPNGDFYRIDTALVVPQLSTDEWSLRIHGMVDREVRITFADLAKRQAVERVVTLTCVSNPIGGDLIGNAKWLGYPIKDFLDEAGVHPDADMVMSKSTDNFTAGTPIEVLTDGRDAILAIGMNGEPLPVEHGYPARLVVPGLYGYVSATKWVTDIEVTRFDKATAYWTKRGWSERGPIKTGTRIDTPVSSAQVSTGKVPIAGVAWAQHTGIKAVEVQIDNGNWVQARLSQEYSTDTWRQWAYDWDATPGPHLVRARSTDNTGKVQTADLADVVPDGATGYPEISLRVS</sequence>
<dbReference type="InterPro" id="IPR000572">
    <property type="entry name" value="OxRdtase_Mopterin-bd_dom"/>
</dbReference>
<keyword evidence="5" id="KW-1185">Reference proteome</keyword>
<keyword evidence="2" id="KW-0732">Signal</keyword>
<dbReference type="GO" id="GO:0020037">
    <property type="term" value="F:heme binding"/>
    <property type="evidence" value="ECO:0007669"/>
    <property type="project" value="TreeGrafter"/>
</dbReference>
<proteinExistence type="predicted"/>
<dbReference type="Proteomes" id="UP000322244">
    <property type="component" value="Unassembled WGS sequence"/>
</dbReference>
<feature type="transmembrane region" description="Helical" evidence="1">
    <location>
        <begin position="92"/>
        <end position="110"/>
    </location>
</feature>
<reference evidence="4 5" key="1">
    <citation type="submission" date="2019-07" db="EMBL/GenBank/DDBJ databases">
        <title>Rhodococcus cavernicolus sp. nov., isolated from a cave.</title>
        <authorList>
            <person name="Lee S.D."/>
        </authorList>
    </citation>
    <scope>NUCLEOTIDE SEQUENCE [LARGE SCALE GENOMIC DNA]</scope>
    <source>
        <strain evidence="4 5">C1-24</strain>
    </source>
</reference>
<dbReference type="AlphaFoldDB" id="A0A5A7SBJ2"/>
<dbReference type="Gene3D" id="3.90.420.10">
    <property type="entry name" value="Oxidoreductase, molybdopterin-binding domain"/>
    <property type="match status" value="1"/>
</dbReference>
<comment type="caution">
    <text evidence="4">The sequence shown here is derived from an EMBL/GenBank/DDBJ whole genome shotgun (WGS) entry which is preliminary data.</text>
</comment>
<name>A0A5A7SBJ2_9NOCA</name>
<dbReference type="SUPFAM" id="SSF56524">
    <property type="entry name" value="Oxidoreductase molybdopterin-binding domain"/>
    <property type="match status" value="1"/>
</dbReference>
<evidence type="ECO:0000313" key="5">
    <source>
        <dbReference type="Proteomes" id="UP000322244"/>
    </source>
</evidence>
<evidence type="ECO:0000256" key="1">
    <source>
        <dbReference type="SAM" id="Phobius"/>
    </source>
</evidence>
<feature type="domain" description="Oxidoreductase molybdopterin-binding" evidence="3">
    <location>
        <begin position="232"/>
        <end position="381"/>
    </location>
</feature>
<dbReference type="Gene3D" id="2.60.40.650">
    <property type="match status" value="1"/>
</dbReference>
<feature type="transmembrane region" description="Helical" evidence="1">
    <location>
        <begin position="116"/>
        <end position="136"/>
    </location>
</feature>
<keyword evidence="1" id="KW-0472">Membrane</keyword>
<dbReference type="InterPro" id="IPR036374">
    <property type="entry name" value="OxRdtase_Mopterin-bd_sf"/>
</dbReference>
<dbReference type="Pfam" id="PF00174">
    <property type="entry name" value="Oxidored_molyb"/>
    <property type="match status" value="1"/>
</dbReference>
<keyword evidence="1" id="KW-0812">Transmembrane</keyword>
<dbReference type="EMBL" id="VLNY01000005">
    <property type="protein sequence ID" value="KAA0022522.1"/>
    <property type="molecule type" value="Genomic_DNA"/>
</dbReference>
<dbReference type="PANTHER" id="PTHR19372">
    <property type="entry name" value="SULFITE REDUCTASE"/>
    <property type="match status" value="1"/>
</dbReference>
<dbReference type="GO" id="GO:0008482">
    <property type="term" value="F:sulfite oxidase activity"/>
    <property type="evidence" value="ECO:0007669"/>
    <property type="project" value="TreeGrafter"/>
</dbReference>